<comment type="cofactor">
    <cofactor evidence="8">
        <name>dipyrromethane</name>
        <dbReference type="ChEBI" id="CHEBI:60342"/>
    </cofactor>
    <text evidence="8">Binds 1 dipyrromethane group covalently.</text>
</comment>
<comment type="caution">
    <text evidence="11">The sequence shown here is derived from an EMBL/GenBank/DDBJ whole genome shotgun (WGS) entry which is preliminary data.</text>
</comment>
<evidence type="ECO:0000259" key="9">
    <source>
        <dbReference type="Pfam" id="PF01379"/>
    </source>
</evidence>
<evidence type="ECO:0000256" key="8">
    <source>
        <dbReference type="HAMAP-Rule" id="MF_00260"/>
    </source>
</evidence>
<name>A0A562J634_9FIRM</name>
<dbReference type="InterPro" id="IPR036803">
    <property type="entry name" value="Porphobilinogen_deaminase_C_sf"/>
</dbReference>
<keyword evidence="6 8" id="KW-0627">Porphyrin biosynthesis</keyword>
<protein>
    <recommendedName>
        <fullName evidence="8">Porphobilinogen deaminase</fullName>
        <shortName evidence="8">PBG</shortName>
        <ecNumber evidence="8">2.5.1.61</ecNumber>
    </recommendedName>
    <alternativeName>
        <fullName evidence="8">Hydroxymethylbilane synthase</fullName>
        <shortName evidence="8">HMBS</shortName>
    </alternativeName>
    <alternativeName>
        <fullName evidence="8">Pre-uroporphyrinogen synthase</fullName>
    </alternativeName>
</protein>
<evidence type="ECO:0000313" key="11">
    <source>
        <dbReference type="EMBL" id="TWH78649.1"/>
    </source>
</evidence>
<dbReference type="PIRSF" id="PIRSF001438">
    <property type="entry name" value="4pyrrol_synth_OHMeBilane_synth"/>
    <property type="match status" value="1"/>
</dbReference>
<sequence length="306" mass="34290">MKIKVGTRGSNLALIQTNLVIKELKENNPHLEFEIKVIKTKGDIILNVPLHKFNDNGIFSKEIETALLNKEIDLAVHSMKDMPSRHTKGLTFGSVPKGEDPRDVIVSKKIINSLSDLEGCLIGTGSVRRDVQLKKFIKNIEVKSIRGNIESRMNKIETENLDGVMLAAAGLKRANYESRISCYLDPKLFIPSPCQGILALQIREEDEEIKNILKTIEHYETSIRAKAERAFLKKLGVGCEFPMGAYTEINDESMTLYAMYGDENGRFLLTTKGTAPISQAENLGIMLAEELIEKSHELSSERITEE</sequence>
<evidence type="ECO:0000256" key="7">
    <source>
        <dbReference type="ARBA" id="ARBA00048169"/>
    </source>
</evidence>
<dbReference type="Pfam" id="PF03900">
    <property type="entry name" value="Porphobil_deamC"/>
    <property type="match status" value="1"/>
</dbReference>
<feature type="modified residue" description="S-(dipyrrolylmethanemethyl)cysteine" evidence="8">
    <location>
        <position position="239"/>
    </location>
</feature>
<comment type="pathway">
    <text evidence="2">Porphyrin-containing compound metabolism; protoporphyrin-IX biosynthesis; coproporphyrinogen-III from 5-aminolevulinate: step 2/4.</text>
</comment>
<dbReference type="PRINTS" id="PR00151">
    <property type="entry name" value="PORPHBDMNASE"/>
</dbReference>
<dbReference type="RefSeq" id="WP_145084570.1">
    <property type="nucleotide sequence ID" value="NZ_VLKH01000008.1"/>
</dbReference>
<gene>
    <name evidence="8" type="primary">hemC</name>
    <name evidence="11" type="ORF">LY60_02674</name>
</gene>
<comment type="miscellaneous">
    <text evidence="8">The porphobilinogen subunits are added to the dipyrromethane group.</text>
</comment>
<dbReference type="GO" id="GO:0005737">
    <property type="term" value="C:cytoplasm"/>
    <property type="evidence" value="ECO:0007669"/>
    <property type="project" value="UniProtKB-UniRule"/>
</dbReference>
<keyword evidence="12" id="KW-1185">Reference proteome</keyword>
<dbReference type="EMBL" id="VLKH01000008">
    <property type="protein sequence ID" value="TWH78649.1"/>
    <property type="molecule type" value="Genomic_DNA"/>
</dbReference>
<feature type="domain" description="Porphobilinogen deaminase C-terminal" evidence="10">
    <location>
        <begin position="224"/>
        <end position="292"/>
    </location>
</feature>
<evidence type="ECO:0000256" key="3">
    <source>
        <dbReference type="ARBA" id="ARBA00005638"/>
    </source>
</evidence>
<comment type="subunit">
    <text evidence="4 8">Monomer.</text>
</comment>
<dbReference type="Gene3D" id="3.30.160.40">
    <property type="entry name" value="Porphobilinogen deaminase, C-terminal domain"/>
    <property type="match status" value="1"/>
</dbReference>
<evidence type="ECO:0000256" key="4">
    <source>
        <dbReference type="ARBA" id="ARBA00011245"/>
    </source>
</evidence>
<dbReference type="PANTHER" id="PTHR11557:SF0">
    <property type="entry name" value="PORPHOBILINOGEN DEAMINASE"/>
    <property type="match status" value="1"/>
</dbReference>
<evidence type="ECO:0000256" key="1">
    <source>
        <dbReference type="ARBA" id="ARBA00002869"/>
    </source>
</evidence>
<organism evidence="11 12">
    <name type="scientific">Sedimentibacter saalensis</name>
    <dbReference type="NCBI Taxonomy" id="130788"/>
    <lineage>
        <taxon>Bacteria</taxon>
        <taxon>Bacillati</taxon>
        <taxon>Bacillota</taxon>
        <taxon>Tissierellia</taxon>
        <taxon>Sedimentibacter</taxon>
    </lineage>
</organism>
<dbReference type="PANTHER" id="PTHR11557">
    <property type="entry name" value="PORPHOBILINOGEN DEAMINASE"/>
    <property type="match status" value="1"/>
</dbReference>
<evidence type="ECO:0000256" key="5">
    <source>
        <dbReference type="ARBA" id="ARBA00022679"/>
    </source>
</evidence>
<dbReference type="FunFam" id="3.40.190.10:FF:000005">
    <property type="entry name" value="Porphobilinogen deaminase"/>
    <property type="match status" value="1"/>
</dbReference>
<evidence type="ECO:0000259" key="10">
    <source>
        <dbReference type="Pfam" id="PF03900"/>
    </source>
</evidence>
<dbReference type="Pfam" id="PF01379">
    <property type="entry name" value="Porphobil_deam"/>
    <property type="match status" value="1"/>
</dbReference>
<dbReference type="SUPFAM" id="SSF53850">
    <property type="entry name" value="Periplasmic binding protein-like II"/>
    <property type="match status" value="1"/>
</dbReference>
<dbReference type="HAMAP" id="MF_00260">
    <property type="entry name" value="Porphobil_deam"/>
    <property type="match status" value="1"/>
</dbReference>
<dbReference type="GO" id="GO:0004418">
    <property type="term" value="F:hydroxymethylbilane synthase activity"/>
    <property type="evidence" value="ECO:0007669"/>
    <property type="project" value="UniProtKB-UniRule"/>
</dbReference>
<proteinExistence type="inferred from homology"/>
<dbReference type="InterPro" id="IPR022418">
    <property type="entry name" value="Porphobilinogen_deaminase_C"/>
</dbReference>
<feature type="domain" description="Porphobilinogen deaminase N-terminal" evidence="9">
    <location>
        <begin position="3"/>
        <end position="210"/>
    </location>
</feature>
<dbReference type="InterPro" id="IPR000860">
    <property type="entry name" value="HemC"/>
</dbReference>
<evidence type="ECO:0000256" key="6">
    <source>
        <dbReference type="ARBA" id="ARBA00023244"/>
    </source>
</evidence>
<evidence type="ECO:0000256" key="2">
    <source>
        <dbReference type="ARBA" id="ARBA00004735"/>
    </source>
</evidence>
<evidence type="ECO:0000313" key="12">
    <source>
        <dbReference type="Proteomes" id="UP000315343"/>
    </source>
</evidence>
<dbReference type="NCBIfam" id="TIGR00212">
    <property type="entry name" value="hemC"/>
    <property type="match status" value="1"/>
</dbReference>
<dbReference type="GO" id="GO:0006782">
    <property type="term" value="P:protoporphyrinogen IX biosynthetic process"/>
    <property type="evidence" value="ECO:0007669"/>
    <property type="project" value="UniProtKB-UniRule"/>
</dbReference>
<dbReference type="Proteomes" id="UP000315343">
    <property type="component" value="Unassembled WGS sequence"/>
</dbReference>
<comment type="function">
    <text evidence="1 8">Tetrapolymerization of the monopyrrole PBG into the hydroxymethylbilane pre-uroporphyrinogen in several discrete steps.</text>
</comment>
<keyword evidence="5 8" id="KW-0808">Transferase</keyword>
<dbReference type="OrthoDB" id="9810298at2"/>
<dbReference type="EC" id="2.5.1.61" evidence="8"/>
<accession>A0A562J634</accession>
<dbReference type="AlphaFoldDB" id="A0A562J634"/>
<dbReference type="InterPro" id="IPR022417">
    <property type="entry name" value="Porphobilin_deaminase_N"/>
</dbReference>
<comment type="catalytic activity">
    <reaction evidence="7 8">
        <text>4 porphobilinogen + H2O = hydroxymethylbilane + 4 NH4(+)</text>
        <dbReference type="Rhea" id="RHEA:13185"/>
        <dbReference type="ChEBI" id="CHEBI:15377"/>
        <dbReference type="ChEBI" id="CHEBI:28938"/>
        <dbReference type="ChEBI" id="CHEBI:57845"/>
        <dbReference type="ChEBI" id="CHEBI:58126"/>
        <dbReference type="EC" id="2.5.1.61"/>
    </reaction>
</comment>
<dbReference type="SUPFAM" id="SSF54782">
    <property type="entry name" value="Porphobilinogen deaminase (hydroxymethylbilane synthase), C-terminal domain"/>
    <property type="match status" value="1"/>
</dbReference>
<dbReference type="Gene3D" id="3.40.190.10">
    <property type="entry name" value="Periplasmic binding protein-like II"/>
    <property type="match status" value="2"/>
</dbReference>
<dbReference type="FunFam" id="3.40.190.10:FF:000086">
    <property type="entry name" value="Probable porphobilinogen deaminase"/>
    <property type="match status" value="1"/>
</dbReference>
<reference evidence="11 12" key="1">
    <citation type="submission" date="2019-07" db="EMBL/GenBank/DDBJ databases">
        <title>Genomic Encyclopedia of Type Strains, Phase I: the one thousand microbial genomes (KMG-I) project.</title>
        <authorList>
            <person name="Kyrpides N."/>
        </authorList>
    </citation>
    <scope>NUCLEOTIDE SEQUENCE [LARGE SCALE GENOMIC DNA]</scope>
    <source>
        <strain evidence="11 12">DSM 13558</strain>
    </source>
</reference>
<comment type="similarity">
    <text evidence="3 8">Belongs to the HMBS family.</text>
</comment>